<dbReference type="Pfam" id="PF10996">
    <property type="entry name" value="Beta-Casp"/>
    <property type="match status" value="1"/>
</dbReference>
<dbReference type="RefSeq" id="WP_063244601.1">
    <property type="nucleotide sequence ID" value="NZ_LUKF01000017.1"/>
</dbReference>
<name>A0A150WEC0_BDEBC</name>
<feature type="domain" description="Metallo-beta-lactamase" evidence="2">
    <location>
        <begin position="13"/>
        <end position="213"/>
    </location>
</feature>
<dbReference type="Pfam" id="PF00753">
    <property type="entry name" value="Lactamase_B"/>
    <property type="match status" value="1"/>
</dbReference>
<dbReference type="CDD" id="cd16295">
    <property type="entry name" value="TTHA0252-CPSF-like_MBL-fold"/>
    <property type="match status" value="1"/>
</dbReference>
<evidence type="ECO:0000259" key="3">
    <source>
        <dbReference type="SMART" id="SM01027"/>
    </source>
</evidence>
<comment type="caution">
    <text evidence="4">The sequence shown here is derived from an EMBL/GenBank/DDBJ whole genome shotgun (WGS) entry which is preliminary data.</text>
</comment>
<evidence type="ECO:0000259" key="2">
    <source>
        <dbReference type="SMART" id="SM00849"/>
    </source>
</evidence>
<dbReference type="PANTHER" id="PTHR11203">
    <property type="entry name" value="CLEAVAGE AND POLYADENYLATION SPECIFICITY FACTOR FAMILY MEMBER"/>
    <property type="match status" value="1"/>
</dbReference>
<dbReference type="AlphaFoldDB" id="A0A150WEC0"/>
<dbReference type="PANTHER" id="PTHR11203:SF37">
    <property type="entry name" value="INTEGRATOR COMPLEX SUBUNIT 11"/>
    <property type="match status" value="1"/>
</dbReference>
<dbReference type="SUPFAM" id="SSF56281">
    <property type="entry name" value="Metallo-hydrolase/oxidoreductase"/>
    <property type="match status" value="1"/>
</dbReference>
<gene>
    <name evidence="4" type="ORF">AZI85_09880</name>
</gene>
<dbReference type="SMART" id="SM00849">
    <property type="entry name" value="Lactamase_B"/>
    <property type="match status" value="1"/>
</dbReference>
<dbReference type="Gene3D" id="3.40.50.10890">
    <property type="match status" value="1"/>
</dbReference>
<dbReference type="SMART" id="SM01027">
    <property type="entry name" value="Beta-Casp"/>
    <property type="match status" value="1"/>
</dbReference>
<reference evidence="4 5" key="1">
    <citation type="submission" date="2016-03" db="EMBL/GenBank/DDBJ databases">
        <authorList>
            <person name="Ploux O."/>
        </authorList>
    </citation>
    <scope>NUCLEOTIDE SEQUENCE [LARGE SCALE GENOMIC DNA]</scope>
    <source>
        <strain evidence="4 5">BER2</strain>
    </source>
</reference>
<proteinExistence type="predicted"/>
<accession>A0A150WEC0</accession>
<dbReference type="OrthoDB" id="5287904at2"/>
<protein>
    <submittedName>
        <fullName evidence="4">mRNA 3'-end processing factor</fullName>
    </submittedName>
</protein>
<evidence type="ECO:0000313" key="5">
    <source>
        <dbReference type="Proteomes" id="UP000075391"/>
    </source>
</evidence>
<feature type="domain" description="Beta-Casp" evidence="3">
    <location>
        <begin position="246"/>
        <end position="366"/>
    </location>
</feature>
<dbReference type="InterPro" id="IPR022712">
    <property type="entry name" value="Beta_Casp"/>
</dbReference>
<dbReference type="GO" id="GO:0016787">
    <property type="term" value="F:hydrolase activity"/>
    <property type="evidence" value="ECO:0007669"/>
    <property type="project" value="UniProtKB-KW"/>
</dbReference>
<evidence type="ECO:0000256" key="1">
    <source>
        <dbReference type="ARBA" id="ARBA00022801"/>
    </source>
</evidence>
<dbReference type="Pfam" id="PF07521">
    <property type="entry name" value="RMMBL"/>
    <property type="match status" value="1"/>
</dbReference>
<dbReference type="GO" id="GO:0004521">
    <property type="term" value="F:RNA endonuclease activity"/>
    <property type="evidence" value="ECO:0007669"/>
    <property type="project" value="TreeGrafter"/>
</dbReference>
<evidence type="ECO:0000313" key="4">
    <source>
        <dbReference type="EMBL" id="KYG61240.1"/>
    </source>
</evidence>
<dbReference type="InterPro" id="IPR001279">
    <property type="entry name" value="Metallo-B-lactamas"/>
</dbReference>
<dbReference type="InterPro" id="IPR011108">
    <property type="entry name" value="RMMBL"/>
</dbReference>
<sequence>MEIGFLGGASTVTGSKFLVHNEGTRILVDCGMFQGLKELRELNWSDFPIDPKHIDAVVLTHAHLDHCGALPLLVRKGFKGEIHCTEATLELTKIILLDSAKIQEEDAEYANKKRFSKHHPALALYTVDDVAKTLPLFRTHKVHEEFQIGSLSIELFNSGHILGASSVLVSNGEKKVYFSGDLGRNNDPLMWPPEPPQEADYIVMESTYGNRDHSEIPSKEVLKQCILEIAKSKGVLLIPSFAVGRAQNLMYEIVELKRAGEVPSQIPVYLNTPMGQEISNFYELYPFFHRLGPGQFAEIMSEIHTVKTAEDSKVLNERSGPMIIIAASGMLTGGRVLHHLKAFAPNPRNILLLAGFQSAGTRGRKILDGEKEIKLHGMYVDIACKVVPSDSFSAHADRSDLMNWLKQAPKTPQKVFLVHGERSASEEFEKRIKTSLNWNVEIPEMNQIIRL</sequence>
<dbReference type="Gene3D" id="3.60.15.10">
    <property type="entry name" value="Ribonuclease Z/Hydroxyacylglutathione hydrolase-like"/>
    <property type="match status" value="1"/>
</dbReference>
<dbReference type="Proteomes" id="UP000075391">
    <property type="component" value="Unassembled WGS sequence"/>
</dbReference>
<dbReference type="InterPro" id="IPR036866">
    <property type="entry name" value="RibonucZ/Hydroxyglut_hydro"/>
</dbReference>
<organism evidence="4 5">
    <name type="scientific">Bdellovibrio bacteriovorus</name>
    <dbReference type="NCBI Taxonomy" id="959"/>
    <lineage>
        <taxon>Bacteria</taxon>
        <taxon>Pseudomonadati</taxon>
        <taxon>Bdellovibrionota</taxon>
        <taxon>Bdellovibrionia</taxon>
        <taxon>Bdellovibrionales</taxon>
        <taxon>Pseudobdellovibrionaceae</taxon>
        <taxon>Bdellovibrio</taxon>
    </lineage>
</organism>
<dbReference type="EMBL" id="LUKF01000017">
    <property type="protein sequence ID" value="KYG61240.1"/>
    <property type="molecule type" value="Genomic_DNA"/>
</dbReference>
<dbReference type="InterPro" id="IPR050698">
    <property type="entry name" value="MBL"/>
</dbReference>
<keyword evidence="1" id="KW-0378">Hydrolase</keyword>